<dbReference type="EMBL" id="QHJQ01000010">
    <property type="protein sequence ID" value="PXA03341.1"/>
    <property type="molecule type" value="Genomic_DNA"/>
</dbReference>
<accession>A0A317ZJ34</accession>
<comment type="caution">
    <text evidence="2">The sequence shown here is derived from an EMBL/GenBank/DDBJ whole genome shotgun (WGS) entry which is preliminary data.</text>
</comment>
<organism evidence="2 3">
    <name type="scientific">Coraliomargarita sinensis</name>
    <dbReference type="NCBI Taxonomy" id="2174842"/>
    <lineage>
        <taxon>Bacteria</taxon>
        <taxon>Pseudomonadati</taxon>
        <taxon>Verrucomicrobiota</taxon>
        <taxon>Opitutia</taxon>
        <taxon>Puniceicoccales</taxon>
        <taxon>Coraliomargaritaceae</taxon>
        <taxon>Coraliomargarita</taxon>
    </lineage>
</organism>
<reference evidence="2 3" key="1">
    <citation type="submission" date="2018-05" db="EMBL/GenBank/DDBJ databases">
        <title>Coraliomargarita sinensis sp. nov., isolated from a marine solar saltern.</title>
        <authorList>
            <person name="Zhou L.Y."/>
        </authorList>
    </citation>
    <scope>NUCLEOTIDE SEQUENCE [LARGE SCALE GENOMIC DNA]</scope>
    <source>
        <strain evidence="2 3">WN38</strain>
    </source>
</reference>
<name>A0A317ZJ34_9BACT</name>
<dbReference type="InParanoid" id="A0A317ZJ34"/>
<evidence type="ECO:0000313" key="3">
    <source>
        <dbReference type="Proteomes" id="UP000247099"/>
    </source>
</evidence>
<keyword evidence="3" id="KW-1185">Reference proteome</keyword>
<gene>
    <name evidence="2" type="ORF">DDZ13_13035</name>
</gene>
<keyword evidence="1" id="KW-0812">Transmembrane</keyword>
<keyword evidence="1" id="KW-1133">Transmembrane helix</keyword>
<protein>
    <submittedName>
        <fullName evidence="2">Uncharacterized protein</fullName>
    </submittedName>
</protein>
<sequence>MACICLAGYIWAVRDALDSADLALEGNIEPTRAHLKESAYFGRFGILFLLSSVGLFIFAKRKEKTKS</sequence>
<dbReference type="AlphaFoldDB" id="A0A317ZJ34"/>
<feature type="transmembrane region" description="Helical" evidence="1">
    <location>
        <begin position="40"/>
        <end position="59"/>
    </location>
</feature>
<dbReference type="Proteomes" id="UP000247099">
    <property type="component" value="Unassembled WGS sequence"/>
</dbReference>
<evidence type="ECO:0000313" key="2">
    <source>
        <dbReference type="EMBL" id="PXA03341.1"/>
    </source>
</evidence>
<evidence type="ECO:0000256" key="1">
    <source>
        <dbReference type="SAM" id="Phobius"/>
    </source>
</evidence>
<keyword evidence="1" id="KW-0472">Membrane</keyword>
<proteinExistence type="predicted"/>